<reference evidence="1 2" key="1">
    <citation type="submission" date="2024-05" db="EMBL/GenBank/DDBJ databases">
        <title>Genome sequencing and assembly of Indian major carp, Cirrhinus mrigala (Hamilton, 1822).</title>
        <authorList>
            <person name="Mohindra V."/>
            <person name="Chowdhury L.M."/>
            <person name="Lal K."/>
            <person name="Jena J.K."/>
        </authorList>
    </citation>
    <scope>NUCLEOTIDE SEQUENCE [LARGE SCALE GENOMIC DNA]</scope>
    <source>
        <strain evidence="1">CM1030</strain>
        <tissue evidence="1">Blood</tissue>
    </source>
</reference>
<dbReference type="InterPro" id="IPR015421">
    <property type="entry name" value="PyrdxlP-dep_Trfase_major"/>
</dbReference>
<accession>A0ABD0NTP3</accession>
<dbReference type="Proteomes" id="UP001529510">
    <property type="component" value="Unassembled WGS sequence"/>
</dbReference>
<sequence length="54" mass="5881">TGYMELVNVDEAVILYTEVLLTGDLSPPVIGQIALDVMVDPPRPGEPSYSLYTQ</sequence>
<comment type="caution">
    <text evidence="1">The sequence shown here is derived from an EMBL/GenBank/DDBJ whole genome shotgun (WGS) entry which is preliminary data.</text>
</comment>
<gene>
    <name evidence="1" type="ORF">M9458_041027</name>
</gene>
<organism evidence="1 2">
    <name type="scientific">Cirrhinus mrigala</name>
    <name type="common">Mrigala</name>
    <dbReference type="NCBI Taxonomy" id="683832"/>
    <lineage>
        <taxon>Eukaryota</taxon>
        <taxon>Metazoa</taxon>
        <taxon>Chordata</taxon>
        <taxon>Craniata</taxon>
        <taxon>Vertebrata</taxon>
        <taxon>Euteleostomi</taxon>
        <taxon>Actinopterygii</taxon>
        <taxon>Neopterygii</taxon>
        <taxon>Teleostei</taxon>
        <taxon>Ostariophysi</taxon>
        <taxon>Cypriniformes</taxon>
        <taxon>Cyprinidae</taxon>
        <taxon>Labeoninae</taxon>
        <taxon>Labeonini</taxon>
        <taxon>Cirrhinus</taxon>
    </lineage>
</organism>
<evidence type="ECO:0000313" key="2">
    <source>
        <dbReference type="Proteomes" id="UP001529510"/>
    </source>
</evidence>
<evidence type="ECO:0008006" key="3">
    <source>
        <dbReference type="Google" id="ProtNLM"/>
    </source>
</evidence>
<evidence type="ECO:0000313" key="1">
    <source>
        <dbReference type="EMBL" id="KAL0165274.1"/>
    </source>
</evidence>
<proteinExistence type="predicted"/>
<feature type="non-terminal residue" evidence="1">
    <location>
        <position position="54"/>
    </location>
</feature>
<dbReference type="EMBL" id="JAMKFB020000020">
    <property type="protein sequence ID" value="KAL0165274.1"/>
    <property type="molecule type" value="Genomic_DNA"/>
</dbReference>
<keyword evidence="2" id="KW-1185">Reference proteome</keyword>
<name>A0ABD0NTP3_CIRMR</name>
<dbReference type="Gene3D" id="3.40.640.10">
    <property type="entry name" value="Type I PLP-dependent aspartate aminotransferase-like (Major domain)"/>
    <property type="match status" value="1"/>
</dbReference>
<protein>
    <recommendedName>
        <fullName evidence="3">Interphotoreceptor retinoid binding protein</fullName>
    </recommendedName>
</protein>
<dbReference type="AlphaFoldDB" id="A0ABD0NTP3"/>
<feature type="non-terminal residue" evidence="1">
    <location>
        <position position="1"/>
    </location>
</feature>